<reference evidence="1 2" key="1">
    <citation type="journal article" date="2020" name="bioRxiv">
        <title>Sequence and annotation of 42 cannabis genomes reveals extensive copy number variation in cannabinoid synthesis and pathogen resistance genes.</title>
        <authorList>
            <person name="Mckernan K.J."/>
            <person name="Helbert Y."/>
            <person name="Kane L.T."/>
            <person name="Ebling H."/>
            <person name="Zhang L."/>
            <person name="Liu B."/>
            <person name="Eaton Z."/>
            <person name="Mclaughlin S."/>
            <person name="Kingan S."/>
            <person name="Baybayan P."/>
            <person name="Concepcion G."/>
            <person name="Jordan M."/>
            <person name="Riva A."/>
            <person name="Barbazuk W."/>
            <person name="Harkins T."/>
        </authorList>
    </citation>
    <scope>NUCLEOTIDE SEQUENCE [LARGE SCALE GENOMIC DNA]</scope>
    <source>
        <strain evidence="2">cv. Jamaican Lion 4</strain>
        <tissue evidence="1">Leaf</tissue>
    </source>
</reference>
<evidence type="ECO:0000313" key="1">
    <source>
        <dbReference type="EMBL" id="KAF4399187.1"/>
    </source>
</evidence>
<evidence type="ECO:0008006" key="3">
    <source>
        <dbReference type="Google" id="ProtNLM"/>
    </source>
</evidence>
<keyword evidence="2" id="KW-1185">Reference proteome</keyword>
<gene>
    <name evidence="1" type="ORF">G4B88_023781</name>
</gene>
<protein>
    <recommendedName>
        <fullName evidence="3">Zinc knuckle CX2CX4HX4C domain-containing protein</fullName>
    </recommendedName>
</protein>
<name>A0A7J6HV58_CANSA</name>
<dbReference type="Proteomes" id="UP000583929">
    <property type="component" value="Unassembled WGS sequence"/>
</dbReference>
<sequence length="153" mass="17481">MSNDIQPSPPHELRSELSCLQRTLKQNTSLNEPYWHLITNVLSDLNRVSRLGGSYLRVQIMFNVTKPLPRGIPILFPGMASPTWLELKYEDIPDHCYHCGCLGHSYTGYTEYRRASNESSLPPPLLYKNVLRGTVRPNVNPFGHLLIPNQPRN</sequence>
<dbReference type="EMBL" id="JAATIQ010000022">
    <property type="protein sequence ID" value="KAF4399187.1"/>
    <property type="molecule type" value="Genomic_DNA"/>
</dbReference>
<organism evidence="1 2">
    <name type="scientific">Cannabis sativa</name>
    <name type="common">Hemp</name>
    <name type="synonym">Marijuana</name>
    <dbReference type="NCBI Taxonomy" id="3483"/>
    <lineage>
        <taxon>Eukaryota</taxon>
        <taxon>Viridiplantae</taxon>
        <taxon>Streptophyta</taxon>
        <taxon>Embryophyta</taxon>
        <taxon>Tracheophyta</taxon>
        <taxon>Spermatophyta</taxon>
        <taxon>Magnoliopsida</taxon>
        <taxon>eudicotyledons</taxon>
        <taxon>Gunneridae</taxon>
        <taxon>Pentapetalae</taxon>
        <taxon>rosids</taxon>
        <taxon>fabids</taxon>
        <taxon>Rosales</taxon>
        <taxon>Cannabaceae</taxon>
        <taxon>Cannabis</taxon>
    </lineage>
</organism>
<dbReference type="AlphaFoldDB" id="A0A7J6HV58"/>
<proteinExistence type="predicted"/>
<comment type="caution">
    <text evidence="1">The sequence shown here is derived from an EMBL/GenBank/DDBJ whole genome shotgun (WGS) entry which is preliminary data.</text>
</comment>
<evidence type="ECO:0000313" key="2">
    <source>
        <dbReference type="Proteomes" id="UP000583929"/>
    </source>
</evidence>
<accession>A0A7J6HV58</accession>